<dbReference type="Pfam" id="PF12763">
    <property type="entry name" value="EH"/>
    <property type="match status" value="2"/>
</dbReference>
<evidence type="ECO:0000256" key="2">
    <source>
        <dbReference type="ARBA" id="ARBA00022837"/>
    </source>
</evidence>
<dbReference type="InterPro" id="IPR002048">
    <property type="entry name" value="EF_hand_dom"/>
</dbReference>
<dbReference type="GO" id="GO:0016197">
    <property type="term" value="P:endosomal transport"/>
    <property type="evidence" value="ECO:0007669"/>
    <property type="project" value="TreeGrafter"/>
</dbReference>
<feature type="domain" description="EF-hand" evidence="4">
    <location>
        <begin position="139"/>
        <end position="174"/>
    </location>
</feature>
<dbReference type="SMART" id="SM00027">
    <property type="entry name" value="EH"/>
    <property type="match status" value="2"/>
</dbReference>
<keyword evidence="2" id="KW-0106">Calcium</keyword>
<gene>
    <name evidence="5" type="primary">Eps15</name>
    <name evidence="5" type="ORF">TOXRED_R03270</name>
</gene>
<feature type="non-terminal residue" evidence="5">
    <location>
        <position position="231"/>
    </location>
</feature>
<evidence type="ECO:0000256" key="1">
    <source>
        <dbReference type="ARBA" id="ARBA00022723"/>
    </source>
</evidence>
<dbReference type="GO" id="GO:0005509">
    <property type="term" value="F:calcium ion binding"/>
    <property type="evidence" value="ECO:0007669"/>
    <property type="project" value="InterPro"/>
</dbReference>
<keyword evidence="6" id="KW-1185">Reference proteome</keyword>
<protein>
    <submittedName>
        <fullName evidence="5">EPS15 factor</fullName>
    </submittedName>
</protein>
<organism evidence="5 6">
    <name type="scientific">Toxostoma redivivum</name>
    <name type="common">California thrasher</name>
    <dbReference type="NCBI Taxonomy" id="99882"/>
    <lineage>
        <taxon>Eukaryota</taxon>
        <taxon>Metazoa</taxon>
        <taxon>Chordata</taxon>
        <taxon>Craniata</taxon>
        <taxon>Vertebrata</taxon>
        <taxon>Euteleostomi</taxon>
        <taxon>Archelosauria</taxon>
        <taxon>Archosauria</taxon>
        <taxon>Dinosauria</taxon>
        <taxon>Saurischia</taxon>
        <taxon>Theropoda</taxon>
        <taxon>Coelurosauria</taxon>
        <taxon>Aves</taxon>
        <taxon>Neognathae</taxon>
        <taxon>Neoaves</taxon>
        <taxon>Telluraves</taxon>
        <taxon>Australaves</taxon>
        <taxon>Passeriformes</taxon>
        <taxon>Mimidae</taxon>
        <taxon>Toxostoma</taxon>
    </lineage>
</organism>
<dbReference type="PROSITE" id="PS00018">
    <property type="entry name" value="EF_HAND_1"/>
    <property type="match status" value="1"/>
</dbReference>
<accession>A0A7K5IPR7</accession>
<dbReference type="SUPFAM" id="SSF47473">
    <property type="entry name" value="EF-hand"/>
    <property type="match status" value="2"/>
</dbReference>
<feature type="domain" description="EH" evidence="3">
    <location>
        <begin position="1"/>
        <end position="83"/>
    </location>
</feature>
<name>A0A7K5IPR7_TOXRE</name>
<dbReference type="Gene3D" id="1.10.238.10">
    <property type="entry name" value="EF-hand"/>
    <property type="match status" value="2"/>
</dbReference>
<dbReference type="SMART" id="SM00054">
    <property type="entry name" value="EFh"/>
    <property type="match status" value="2"/>
</dbReference>
<comment type="caution">
    <text evidence="5">The sequence shown here is derived from an EMBL/GenBank/DDBJ whole genome shotgun (WGS) entry which is preliminary data.</text>
</comment>
<dbReference type="InterPro" id="IPR011992">
    <property type="entry name" value="EF-hand-dom_pair"/>
</dbReference>
<dbReference type="AlphaFoldDB" id="A0A7K5IPR7"/>
<dbReference type="GO" id="GO:0006897">
    <property type="term" value="P:endocytosis"/>
    <property type="evidence" value="ECO:0007669"/>
    <property type="project" value="TreeGrafter"/>
</dbReference>
<feature type="domain" description="EH" evidence="3">
    <location>
        <begin position="107"/>
        <end position="195"/>
    </location>
</feature>
<reference evidence="5 6" key="1">
    <citation type="submission" date="2019-09" db="EMBL/GenBank/DDBJ databases">
        <title>Bird 10,000 Genomes (B10K) Project - Family phase.</title>
        <authorList>
            <person name="Zhang G."/>
        </authorList>
    </citation>
    <scope>NUCLEOTIDE SEQUENCE [LARGE SCALE GENOMIC DNA]</scope>
    <source>
        <strain evidence="5">B10K-DU-002-15</strain>
        <tissue evidence="5">Muscle</tissue>
    </source>
</reference>
<dbReference type="GO" id="GO:0030132">
    <property type="term" value="C:clathrin coat of coated pit"/>
    <property type="evidence" value="ECO:0007669"/>
    <property type="project" value="TreeGrafter"/>
</dbReference>
<evidence type="ECO:0000259" key="3">
    <source>
        <dbReference type="PROSITE" id="PS50031"/>
    </source>
</evidence>
<dbReference type="PROSITE" id="PS50222">
    <property type="entry name" value="EF_HAND_2"/>
    <property type="match status" value="2"/>
</dbReference>
<evidence type="ECO:0000313" key="5">
    <source>
        <dbReference type="EMBL" id="NWS83395.1"/>
    </source>
</evidence>
<dbReference type="PANTHER" id="PTHR11216">
    <property type="entry name" value="EH DOMAIN"/>
    <property type="match status" value="1"/>
</dbReference>
<evidence type="ECO:0000313" key="6">
    <source>
        <dbReference type="Proteomes" id="UP000523146"/>
    </source>
</evidence>
<sequence>FLHQVDSTNAGRVLASDAAVFLKKSGLTDLVLGKIWDLADTDGKGILNKQEFFVALRLVACAQNGLDVSLSSLNLPVPPPRFTDTSSPLLLSGTASSDLPWAVKLEDKAKYDAIFDSLNPVNGLLSGDKVKPVLLNSKLPVDILGRVWELSDIDRDGMLDRDEFAVAMFLVYCALEKEPVPMSLPAALVPPSKRKPLSVPGAMPLIPSSAKESHQSLPPVGILAAKTPLTQ</sequence>
<dbReference type="InterPro" id="IPR018247">
    <property type="entry name" value="EF_Hand_1_Ca_BS"/>
</dbReference>
<keyword evidence="1" id="KW-0479">Metal-binding</keyword>
<dbReference type="InterPro" id="IPR000261">
    <property type="entry name" value="EH_dom"/>
</dbReference>
<dbReference type="PROSITE" id="PS50031">
    <property type="entry name" value="EH"/>
    <property type="match status" value="2"/>
</dbReference>
<dbReference type="CDD" id="cd00052">
    <property type="entry name" value="EH"/>
    <property type="match status" value="2"/>
</dbReference>
<feature type="domain" description="EF-hand" evidence="4">
    <location>
        <begin position="27"/>
        <end position="62"/>
    </location>
</feature>
<evidence type="ECO:0000259" key="4">
    <source>
        <dbReference type="PROSITE" id="PS50222"/>
    </source>
</evidence>
<feature type="non-terminal residue" evidence="5">
    <location>
        <position position="1"/>
    </location>
</feature>
<dbReference type="Proteomes" id="UP000523146">
    <property type="component" value="Unassembled WGS sequence"/>
</dbReference>
<proteinExistence type="predicted"/>
<dbReference type="EMBL" id="VXBI01004482">
    <property type="protein sequence ID" value="NWS83395.1"/>
    <property type="molecule type" value="Genomic_DNA"/>
</dbReference>
<dbReference type="PANTHER" id="PTHR11216:SF176">
    <property type="entry name" value="EPIDERMAL GROWTH FACTOR RECEPTOR PATHWAY SUBSTRATE CLONE 15, ISOFORM A"/>
    <property type="match status" value="1"/>
</dbReference>